<dbReference type="GO" id="GO:0016705">
    <property type="term" value="F:oxidoreductase activity, acting on paired donors, with incorporation or reduction of molecular oxygen"/>
    <property type="evidence" value="ECO:0007669"/>
    <property type="project" value="InterPro"/>
</dbReference>
<evidence type="ECO:0000313" key="10">
    <source>
        <dbReference type="EMBL" id="KAF0558086.1"/>
    </source>
</evidence>
<dbReference type="InterPro" id="IPR001128">
    <property type="entry name" value="Cyt_P450"/>
</dbReference>
<keyword evidence="8" id="KW-0560">Oxidoreductase</keyword>
<keyword evidence="4" id="KW-0256">Endoplasmic reticulum</keyword>
<name>A0A8H4EV58_GIGMA</name>
<keyword evidence="7 8" id="KW-0349">Heme</keyword>
<dbReference type="GO" id="GO:0020037">
    <property type="term" value="F:heme binding"/>
    <property type="evidence" value="ECO:0007669"/>
    <property type="project" value="InterPro"/>
</dbReference>
<keyword evidence="5 7" id="KW-0408">Iron</keyword>
<comment type="subcellular location">
    <subcellularLocation>
        <location evidence="1">Endoplasmic reticulum membrane</location>
    </subcellularLocation>
</comment>
<dbReference type="OrthoDB" id="1470350at2759"/>
<dbReference type="AlphaFoldDB" id="A0A8H4EV58"/>
<comment type="similarity">
    <text evidence="2 8">Belongs to the cytochrome P450 family.</text>
</comment>
<feature type="transmembrane region" description="Helical" evidence="9">
    <location>
        <begin position="20"/>
        <end position="39"/>
    </location>
</feature>
<dbReference type="InterPro" id="IPR017972">
    <property type="entry name" value="Cyt_P450_CS"/>
</dbReference>
<sequence>MGSLIQTILHLIPQAFQEWLTVLLFLFLVYTAKFYYFYFTRYSPLPGPFPLPLIGTIYLYYEDLGTLFFKLQKKYGGLFELYNGPGRVIWVGDAQLIKKVHIPSTKTNFPFRSRKPWIDEISINTIGKGIFFNHNLESWKYNRRILTQTVMLPSFLRQFLKTTEMIFNEFEEYMLNLQKVNNNKEVDLSKWVVRIQSELSSRTTTGKPAYTLSSYYNQRLNNIKVPKIQPSEELINRLRSWLINAQFIYFLPKYLRYCPPFYYFQWKHNKNIQWLDEYLTSLIINRKKEIENTPKGETLGLDILTMLLCVNTERGQHLSRPGDEPDLPMDDDNLKQNLFDVIIASIDSSAHTTLITLYYILKDPVIRSKVYEEVDKIFGNDRSRPMNYEDLENSKYIEACVSESLRLLPTVPALFKQAVDDDNLGDFKFRGGQEFFIHYHYVHHDETYWSDPGSFKPERFLDKNNIDKSRYLPFGGGIRICPGRQMGLNTVKTIIALLFRKYTVDLVEPDAPLKKVFVWANECEELKVYLTPRN</sequence>
<dbReference type="PANTHER" id="PTHR24291">
    <property type="entry name" value="CYTOCHROME P450 FAMILY 4"/>
    <property type="match status" value="1"/>
</dbReference>
<reference evidence="10 11" key="1">
    <citation type="journal article" date="2019" name="Environ. Microbiol.">
        <title>At the nexus of three kingdoms: the genome of the mycorrhizal fungus Gigaspora margarita provides insights into plant, endobacterial and fungal interactions.</title>
        <authorList>
            <person name="Venice F."/>
            <person name="Ghignone S."/>
            <person name="Salvioli di Fossalunga A."/>
            <person name="Amselem J."/>
            <person name="Novero M."/>
            <person name="Xianan X."/>
            <person name="Sedzielewska Toro K."/>
            <person name="Morin E."/>
            <person name="Lipzen A."/>
            <person name="Grigoriev I.V."/>
            <person name="Henrissat B."/>
            <person name="Martin F.M."/>
            <person name="Bonfante P."/>
        </authorList>
    </citation>
    <scope>NUCLEOTIDE SEQUENCE [LARGE SCALE GENOMIC DNA]</scope>
    <source>
        <strain evidence="10 11">BEG34</strain>
    </source>
</reference>
<proteinExistence type="inferred from homology"/>
<keyword evidence="6 9" id="KW-0472">Membrane</keyword>
<protein>
    <submittedName>
        <fullName evidence="10">Cytochrome P450</fullName>
    </submittedName>
</protein>
<dbReference type="InterPro" id="IPR036396">
    <property type="entry name" value="Cyt_P450_sf"/>
</dbReference>
<keyword evidence="11" id="KW-1185">Reference proteome</keyword>
<evidence type="ECO:0000256" key="6">
    <source>
        <dbReference type="ARBA" id="ARBA00023136"/>
    </source>
</evidence>
<dbReference type="Gene3D" id="1.10.630.10">
    <property type="entry name" value="Cytochrome P450"/>
    <property type="match status" value="1"/>
</dbReference>
<comment type="cofactor">
    <cofactor evidence="7">
        <name>heme</name>
        <dbReference type="ChEBI" id="CHEBI:30413"/>
    </cofactor>
</comment>
<dbReference type="EMBL" id="WTPW01000023">
    <property type="protein sequence ID" value="KAF0558086.1"/>
    <property type="molecule type" value="Genomic_DNA"/>
</dbReference>
<gene>
    <name evidence="10" type="ORF">F8M41_010615</name>
</gene>
<evidence type="ECO:0000256" key="8">
    <source>
        <dbReference type="RuleBase" id="RU000461"/>
    </source>
</evidence>
<dbReference type="GO" id="GO:0005789">
    <property type="term" value="C:endoplasmic reticulum membrane"/>
    <property type="evidence" value="ECO:0007669"/>
    <property type="project" value="UniProtKB-SubCell"/>
</dbReference>
<accession>A0A8H4EV58</accession>
<dbReference type="GO" id="GO:0004497">
    <property type="term" value="F:monooxygenase activity"/>
    <property type="evidence" value="ECO:0007669"/>
    <property type="project" value="UniProtKB-KW"/>
</dbReference>
<dbReference type="PRINTS" id="PR00463">
    <property type="entry name" value="EP450I"/>
</dbReference>
<feature type="binding site" description="axial binding residue" evidence="7">
    <location>
        <position position="481"/>
    </location>
    <ligand>
        <name>heme</name>
        <dbReference type="ChEBI" id="CHEBI:30413"/>
    </ligand>
    <ligandPart>
        <name>Fe</name>
        <dbReference type="ChEBI" id="CHEBI:18248"/>
    </ligandPart>
</feature>
<dbReference type="CDD" id="cd00302">
    <property type="entry name" value="cytochrome_P450"/>
    <property type="match status" value="1"/>
</dbReference>
<evidence type="ECO:0000256" key="9">
    <source>
        <dbReference type="SAM" id="Phobius"/>
    </source>
</evidence>
<keyword evidence="8" id="KW-0503">Monooxygenase</keyword>
<dbReference type="PANTHER" id="PTHR24291:SF189">
    <property type="entry name" value="CYTOCHROME P450 4C3-RELATED"/>
    <property type="match status" value="1"/>
</dbReference>
<evidence type="ECO:0000256" key="1">
    <source>
        <dbReference type="ARBA" id="ARBA00004586"/>
    </source>
</evidence>
<keyword evidence="9" id="KW-1133">Transmembrane helix</keyword>
<dbReference type="SUPFAM" id="SSF48264">
    <property type="entry name" value="Cytochrome P450"/>
    <property type="match status" value="1"/>
</dbReference>
<dbReference type="Proteomes" id="UP000439903">
    <property type="component" value="Unassembled WGS sequence"/>
</dbReference>
<dbReference type="PROSITE" id="PS00086">
    <property type="entry name" value="CYTOCHROME_P450"/>
    <property type="match status" value="1"/>
</dbReference>
<evidence type="ECO:0000256" key="4">
    <source>
        <dbReference type="ARBA" id="ARBA00022824"/>
    </source>
</evidence>
<evidence type="ECO:0000256" key="5">
    <source>
        <dbReference type="ARBA" id="ARBA00023004"/>
    </source>
</evidence>
<keyword evidence="9" id="KW-0812">Transmembrane</keyword>
<evidence type="ECO:0000256" key="7">
    <source>
        <dbReference type="PIRSR" id="PIRSR602401-1"/>
    </source>
</evidence>
<keyword evidence="3 7" id="KW-0479">Metal-binding</keyword>
<evidence type="ECO:0000256" key="2">
    <source>
        <dbReference type="ARBA" id="ARBA00010617"/>
    </source>
</evidence>
<dbReference type="InterPro" id="IPR002401">
    <property type="entry name" value="Cyt_P450_E_grp-I"/>
</dbReference>
<organism evidence="10 11">
    <name type="scientific">Gigaspora margarita</name>
    <dbReference type="NCBI Taxonomy" id="4874"/>
    <lineage>
        <taxon>Eukaryota</taxon>
        <taxon>Fungi</taxon>
        <taxon>Fungi incertae sedis</taxon>
        <taxon>Mucoromycota</taxon>
        <taxon>Glomeromycotina</taxon>
        <taxon>Glomeromycetes</taxon>
        <taxon>Diversisporales</taxon>
        <taxon>Gigasporaceae</taxon>
        <taxon>Gigaspora</taxon>
    </lineage>
</organism>
<comment type="caution">
    <text evidence="10">The sequence shown here is derived from an EMBL/GenBank/DDBJ whole genome shotgun (WGS) entry which is preliminary data.</text>
</comment>
<dbReference type="GO" id="GO:0005506">
    <property type="term" value="F:iron ion binding"/>
    <property type="evidence" value="ECO:0007669"/>
    <property type="project" value="InterPro"/>
</dbReference>
<dbReference type="Pfam" id="PF00067">
    <property type="entry name" value="p450"/>
    <property type="match status" value="1"/>
</dbReference>
<evidence type="ECO:0000313" key="11">
    <source>
        <dbReference type="Proteomes" id="UP000439903"/>
    </source>
</evidence>
<dbReference type="InterPro" id="IPR050196">
    <property type="entry name" value="Cytochrome_P450_Monoox"/>
</dbReference>
<evidence type="ECO:0000256" key="3">
    <source>
        <dbReference type="ARBA" id="ARBA00022723"/>
    </source>
</evidence>